<dbReference type="Proteomes" id="UP000279446">
    <property type="component" value="Unassembled WGS sequence"/>
</dbReference>
<evidence type="ECO:0000313" key="2">
    <source>
        <dbReference type="Proteomes" id="UP000279446"/>
    </source>
</evidence>
<organism evidence="1 2">
    <name type="scientific">Paenibacillus anaericanus</name>
    <dbReference type="NCBI Taxonomy" id="170367"/>
    <lineage>
        <taxon>Bacteria</taxon>
        <taxon>Bacillati</taxon>
        <taxon>Bacillota</taxon>
        <taxon>Bacilli</taxon>
        <taxon>Bacillales</taxon>
        <taxon>Paenibacillaceae</taxon>
        <taxon>Paenibacillus</taxon>
    </lineage>
</organism>
<dbReference type="AlphaFoldDB" id="A0A433XXL9"/>
<name>A0A433XXL9_9BACL</name>
<dbReference type="RefSeq" id="WP_127194947.1">
    <property type="nucleotide sequence ID" value="NZ_RZNY01000042.1"/>
</dbReference>
<dbReference type="OrthoDB" id="9787207at2"/>
<dbReference type="EMBL" id="RZNY01000042">
    <property type="protein sequence ID" value="RUT39623.1"/>
    <property type="molecule type" value="Genomic_DNA"/>
</dbReference>
<protein>
    <submittedName>
        <fullName evidence="1">Winged helix-turn-helix domain-containing protein</fullName>
    </submittedName>
</protein>
<gene>
    <name evidence="1" type="ORF">EJP82_25840</name>
</gene>
<proteinExistence type="predicted"/>
<dbReference type="Pfam" id="PF06224">
    <property type="entry name" value="AlkZ-like"/>
    <property type="match status" value="1"/>
</dbReference>
<comment type="caution">
    <text evidence="1">The sequence shown here is derived from an EMBL/GenBank/DDBJ whole genome shotgun (WGS) entry which is preliminary data.</text>
</comment>
<dbReference type="PANTHER" id="PTHR30528">
    <property type="entry name" value="CYTOPLASMIC PROTEIN"/>
    <property type="match status" value="1"/>
</dbReference>
<dbReference type="PANTHER" id="PTHR30528:SF0">
    <property type="entry name" value="CYTOPLASMIC PROTEIN"/>
    <property type="match status" value="1"/>
</dbReference>
<evidence type="ECO:0000313" key="1">
    <source>
        <dbReference type="EMBL" id="RUT39623.1"/>
    </source>
</evidence>
<keyword evidence="2" id="KW-1185">Reference proteome</keyword>
<accession>A0A433XXL9</accession>
<reference evidence="1 2" key="1">
    <citation type="submission" date="2018-12" db="EMBL/GenBank/DDBJ databases">
        <authorList>
            <person name="Sun L."/>
            <person name="Chen Z."/>
        </authorList>
    </citation>
    <scope>NUCLEOTIDE SEQUENCE [LARGE SCALE GENOMIC DNA]</scope>
    <source>
        <strain evidence="1 2">DSM 15890</strain>
    </source>
</reference>
<sequence length="401" mass="47045">MKTIRISNSEARRFLVTYHGLDNTNVFSGEQGIVEYIKRVGCIQYDPLNVVGRNADLVLQARIREYSPAYFENLLYKERSLVDGWDKMMSIYSTSDWPYFHRIRAAKEEELRWTLQRRESLDALTLVDVIRDLILNKGPLQSIQLESGGVGIGQWGHRKMSGVAMDFMFNCGELGVFRKNNTQKVYDLIERLLPHELLHCADPFKNEREFLKWYFKRRVGSTGLLWGRNGGGWLGYFLSNKELRANILSELVEDNKLVMISIEGIDDIFYIRHEDFAILSKTHEPREKVVRILAPLDNLIWDRKMTEEIFNFRYTWEVYVPVEKRKFGYYVLPVLYGDQIVARFEPEIHRGNNPFAIKNWWWEDGIAISEELKSAVKKELYAFSRYLQADGVTEESLNKII</sequence>
<dbReference type="InterPro" id="IPR009351">
    <property type="entry name" value="AlkZ-like"/>
</dbReference>